<accession>M5GDI5</accession>
<dbReference type="EMBL" id="JH795857">
    <property type="protein sequence ID" value="EJU04557.1"/>
    <property type="molecule type" value="Genomic_DNA"/>
</dbReference>
<evidence type="ECO:0000256" key="7">
    <source>
        <dbReference type="ARBA" id="ARBA00049119"/>
    </source>
</evidence>
<dbReference type="InterPro" id="IPR005828">
    <property type="entry name" value="MFS_sugar_transport-like"/>
</dbReference>
<evidence type="ECO:0000313" key="12">
    <source>
        <dbReference type="EMBL" id="EJU04557.1"/>
    </source>
</evidence>
<feature type="transmembrane region" description="Helical" evidence="9">
    <location>
        <begin position="330"/>
        <end position="352"/>
    </location>
</feature>
<feature type="transmembrane region" description="Helical" evidence="9">
    <location>
        <begin position="300"/>
        <end position="318"/>
    </location>
</feature>
<feature type="transmembrane region" description="Helical" evidence="9">
    <location>
        <begin position="262"/>
        <end position="285"/>
    </location>
</feature>
<keyword evidence="13" id="KW-1185">Reference proteome</keyword>
<dbReference type="PROSITE" id="PS50850">
    <property type="entry name" value="MFS"/>
    <property type="match status" value="1"/>
</dbReference>
<keyword evidence="5 9" id="KW-1133">Transmembrane helix</keyword>
<feature type="transmembrane region" description="Helical" evidence="9">
    <location>
        <begin position="113"/>
        <end position="133"/>
    </location>
</feature>
<dbReference type="PANTHER" id="PTHR48022:SF64">
    <property type="entry name" value="MAJOR FACILITATOR SUPERFAMILY (MFS) PROFILE DOMAIN-CONTAINING PROTEIN"/>
    <property type="match status" value="1"/>
</dbReference>
<feature type="transmembrane region" description="Helical" evidence="9">
    <location>
        <begin position="358"/>
        <end position="386"/>
    </location>
</feature>
<sequence>MPMPSTGIIMLWLLSGIAIINSCVNGYDGSMMNGMQSLAQWQSYFNTPDGPTLGLLNAIFNAGGTVGVFFAPYVTDKLGRRLGIAIGSVIILIGVILQSAAQNIHQFIGGRFVIGYGLAISGNAAPILVAELAHPHFRGTITGLYNTQWALGSIIAAWVTFGTFSINGQAAWRIPSAVQAAPSVILLIFLPFMPESPRWLVDKGKSDKARAILGKLHGNGNINDPLVNLEMEEIEEAINFERQNEKASYLELVATPGNRYRMFLGITVGLFSQWSGNGLISYYLFKVLDNIGITDSKTQLLINGGLSIYSWILANTGAFITDRVNRRPQFLTATIGMMASFAALTAATGVYNENGNNAAGIAVIVLIFVYSAAYSLAWTALTVLYPTEIMPYNIRAKGLAVSSLAVNLALFFNSYVNPIGLDNIGWKYYFVYVAWLPIEVVTIFFFYKETKGRTLEELAVIFDGEVAAVAGNTDAVTHPDAEKAYIEQAEKVSSEEQFETSSTAAK</sequence>
<feature type="transmembrane region" description="Helical" evidence="9">
    <location>
        <begin position="145"/>
        <end position="166"/>
    </location>
</feature>
<evidence type="ECO:0000256" key="5">
    <source>
        <dbReference type="ARBA" id="ARBA00022989"/>
    </source>
</evidence>
<dbReference type="OrthoDB" id="6133115at2759"/>
<evidence type="ECO:0000256" key="8">
    <source>
        <dbReference type="RuleBase" id="RU003346"/>
    </source>
</evidence>
<comment type="similarity">
    <text evidence="2 8">Belongs to the major facilitator superfamily. Sugar transporter (TC 2.A.1.1) family.</text>
</comment>
<dbReference type="GeneID" id="63684793"/>
<dbReference type="InterPro" id="IPR036259">
    <property type="entry name" value="MFS_trans_sf"/>
</dbReference>
<dbReference type="Gene3D" id="1.20.1250.20">
    <property type="entry name" value="MFS general substrate transporter like domains"/>
    <property type="match status" value="1"/>
</dbReference>
<dbReference type="GO" id="GO:0005351">
    <property type="term" value="F:carbohydrate:proton symporter activity"/>
    <property type="evidence" value="ECO:0007669"/>
    <property type="project" value="TreeGrafter"/>
</dbReference>
<feature type="transmembrane region" description="Helical" evidence="9">
    <location>
        <begin position="172"/>
        <end position="193"/>
    </location>
</feature>
<keyword evidence="6 9" id="KW-0472">Membrane</keyword>
<evidence type="ECO:0000256" key="10">
    <source>
        <dbReference type="SAM" id="SignalP"/>
    </source>
</evidence>
<feature type="transmembrane region" description="Helical" evidence="9">
    <location>
        <begin position="428"/>
        <end position="447"/>
    </location>
</feature>
<feature type="domain" description="Major facilitator superfamily (MFS) profile" evidence="11">
    <location>
        <begin position="14"/>
        <end position="451"/>
    </location>
</feature>
<evidence type="ECO:0000259" key="11">
    <source>
        <dbReference type="PROSITE" id="PS50850"/>
    </source>
</evidence>
<proteinExistence type="inferred from homology"/>
<comment type="subcellular location">
    <subcellularLocation>
        <location evidence="1">Membrane</location>
        <topology evidence="1">Multi-pass membrane protein</topology>
    </subcellularLocation>
</comment>
<feature type="transmembrane region" description="Helical" evidence="9">
    <location>
        <begin position="82"/>
        <end position="101"/>
    </location>
</feature>
<evidence type="ECO:0000313" key="13">
    <source>
        <dbReference type="Proteomes" id="UP000030653"/>
    </source>
</evidence>
<organism evidence="12 13">
    <name type="scientific">Dacryopinax primogenitus (strain DJM 731)</name>
    <name type="common">Brown rot fungus</name>
    <dbReference type="NCBI Taxonomy" id="1858805"/>
    <lineage>
        <taxon>Eukaryota</taxon>
        <taxon>Fungi</taxon>
        <taxon>Dikarya</taxon>
        <taxon>Basidiomycota</taxon>
        <taxon>Agaricomycotina</taxon>
        <taxon>Dacrymycetes</taxon>
        <taxon>Dacrymycetales</taxon>
        <taxon>Dacrymycetaceae</taxon>
        <taxon>Dacryopinax</taxon>
    </lineage>
</organism>
<evidence type="ECO:0000256" key="3">
    <source>
        <dbReference type="ARBA" id="ARBA00022448"/>
    </source>
</evidence>
<evidence type="ECO:0000256" key="6">
    <source>
        <dbReference type="ARBA" id="ARBA00023136"/>
    </source>
</evidence>
<dbReference type="PANTHER" id="PTHR48022">
    <property type="entry name" value="PLASTIDIC GLUCOSE TRANSPORTER 4"/>
    <property type="match status" value="1"/>
</dbReference>
<comment type="catalytic activity">
    <reaction evidence="7">
        <text>myo-inositol(out) + H(+)(out) = myo-inositol(in) + H(+)(in)</text>
        <dbReference type="Rhea" id="RHEA:60364"/>
        <dbReference type="ChEBI" id="CHEBI:15378"/>
        <dbReference type="ChEBI" id="CHEBI:17268"/>
    </reaction>
</comment>
<dbReference type="InterPro" id="IPR003663">
    <property type="entry name" value="Sugar/inositol_transpt"/>
</dbReference>
<evidence type="ECO:0000256" key="2">
    <source>
        <dbReference type="ARBA" id="ARBA00010992"/>
    </source>
</evidence>
<keyword evidence="4 9" id="KW-0812">Transmembrane</keyword>
<dbReference type="GO" id="GO:0016020">
    <property type="term" value="C:membrane"/>
    <property type="evidence" value="ECO:0007669"/>
    <property type="project" value="UniProtKB-SubCell"/>
</dbReference>
<gene>
    <name evidence="12" type="ORF">DACRYDRAFT_113956</name>
</gene>
<evidence type="ECO:0000256" key="9">
    <source>
        <dbReference type="SAM" id="Phobius"/>
    </source>
</evidence>
<dbReference type="SUPFAM" id="SSF103473">
    <property type="entry name" value="MFS general substrate transporter"/>
    <property type="match status" value="1"/>
</dbReference>
<feature type="signal peptide" evidence="10">
    <location>
        <begin position="1"/>
        <end position="22"/>
    </location>
</feature>
<reference evidence="12 13" key="1">
    <citation type="journal article" date="2012" name="Science">
        <title>The Paleozoic origin of enzymatic lignin decomposition reconstructed from 31 fungal genomes.</title>
        <authorList>
            <person name="Floudas D."/>
            <person name="Binder M."/>
            <person name="Riley R."/>
            <person name="Barry K."/>
            <person name="Blanchette R.A."/>
            <person name="Henrissat B."/>
            <person name="Martinez A.T."/>
            <person name="Otillar R."/>
            <person name="Spatafora J.W."/>
            <person name="Yadav J.S."/>
            <person name="Aerts A."/>
            <person name="Benoit I."/>
            <person name="Boyd A."/>
            <person name="Carlson A."/>
            <person name="Copeland A."/>
            <person name="Coutinho P.M."/>
            <person name="de Vries R.P."/>
            <person name="Ferreira P."/>
            <person name="Findley K."/>
            <person name="Foster B."/>
            <person name="Gaskell J."/>
            <person name="Glotzer D."/>
            <person name="Gorecki P."/>
            <person name="Heitman J."/>
            <person name="Hesse C."/>
            <person name="Hori C."/>
            <person name="Igarashi K."/>
            <person name="Jurgens J.A."/>
            <person name="Kallen N."/>
            <person name="Kersten P."/>
            <person name="Kohler A."/>
            <person name="Kuees U."/>
            <person name="Kumar T.K.A."/>
            <person name="Kuo A."/>
            <person name="LaButti K."/>
            <person name="Larrondo L.F."/>
            <person name="Lindquist E."/>
            <person name="Ling A."/>
            <person name="Lombard V."/>
            <person name="Lucas S."/>
            <person name="Lundell T."/>
            <person name="Martin R."/>
            <person name="McLaughlin D.J."/>
            <person name="Morgenstern I."/>
            <person name="Morin E."/>
            <person name="Murat C."/>
            <person name="Nagy L.G."/>
            <person name="Nolan M."/>
            <person name="Ohm R.A."/>
            <person name="Patyshakuliyeva A."/>
            <person name="Rokas A."/>
            <person name="Ruiz-Duenas F.J."/>
            <person name="Sabat G."/>
            <person name="Salamov A."/>
            <person name="Samejima M."/>
            <person name="Schmutz J."/>
            <person name="Slot J.C."/>
            <person name="St John F."/>
            <person name="Stenlid J."/>
            <person name="Sun H."/>
            <person name="Sun S."/>
            <person name="Syed K."/>
            <person name="Tsang A."/>
            <person name="Wiebenga A."/>
            <person name="Young D."/>
            <person name="Pisabarro A."/>
            <person name="Eastwood D.C."/>
            <person name="Martin F."/>
            <person name="Cullen D."/>
            <person name="Grigoriev I.V."/>
            <person name="Hibbett D.S."/>
        </authorList>
    </citation>
    <scope>NUCLEOTIDE SEQUENCE [LARGE SCALE GENOMIC DNA]</scope>
    <source>
        <strain evidence="12 13">DJM-731 SS1</strain>
    </source>
</reference>
<feature type="transmembrane region" description="Helical" evidence="9">
    <location>
        <begin position="398"/>
        <end position="416"/>
    </location>
</feature>
<dbReference type="InterPro" id="IPR050360">
    <property type="entry name" value="MFS_Sugar_Transporters"/>
</dbReference>
<protein>
    <submittedName>
        <fullName evidence="12">Hexose transporter</fullName>
    </submittedName>
</protein>
<dbReference type="AlphaFoldDB" id="M5GDI5"/>
<evidence type="ECO:0000256" key="1">
    <source>
        <dbReference type="ARBA" id="ARBA00004141"/>
    </source>
</evidence>
<evidence type="ECO:0000256" key="4">
    <source>
        <dbReference type="ARBA" id="ARBA00022692"/>
    </source>
</evidence>
<dbReference type="PRINTS" id="PR00171">
    <property type="entry name" value="SUGRTRNSPORT"/>
</dbReference>
<dbReference type="Pfam" id="PF00083">
    <property type="entry name" value="Sugar_tr"/>
    <property type="match status" value="1"/>
</dbReference>
<dbReference type="HOGENOM" id="CLU_001265_30_13_1"/>
<name>M5GDI5_DACPD</name>
<feature type="chain" id="PRO_5004067663" evidence="10">
    <location>
        <begin position="23"/>
        <end position="506"/>
    </location>
</feature>
<dbReference type="NCBIfam" id="TIGR00879">
    <property type="entry name" value="SP"/>
    <property type="match status" value="1"/>
</dbReference>
<keyword evidence="3 8" id="KW-0813">Transport</keyword>
<feature type="transmembrane region" description="Helical" evidence="9">
    <location>
        <begin position="50"/>
        <end position="70"/>
    </location>
</feature>
<keyword evidence="10" id="KW-0732">Signal</keyword>
<dbReference type="Proteomes" id="UP000030653">
    <property type="component" value="Unassembled WGS sequence"/>
</dbReference>
<dbReference type="InterPro" id="IPR020846">
    <property type="entry name" value="MFS_dom"/>
</dbReference>
<dbReference type="RefSeq" id="XP_040631451.1">
    <property type="nucleotide sequence ID" value="XM_040769731.1"/>
</dbReference>
<dbReference type="FunFam" id="1.20.1250.20:FF:000117">
    <property type="entry name" value="MFS hexose transporter"/>
    <property type="match status" value="1"/>
</dbReference>